<comment type="subcellular location">
    <subcellularLocation>
        <location evidence="2">Cell membrane</location>
        <topology evidence="2">Multi-pass membrane protein</topology>
    </subcellularLocation>
</comment>
<dbReference type="PROSITE" id="PS50109">
    <property type="entry name" value="HIS_KIN"/>
    <property type="match status" value="1"/>
</dbReference>
<keyword evidence="6" id="KW-0547">Nucleotide-binding</keyword>
<evidence type="ECO:0000256" key="5">
    <source>
        <dbReference type="ARBA" id="ARBA00022679"/>
    </source>
</evidence>
<evidence type="ECO:0000256" key="9">
    <source>
        <dbReference type="ARBA" id="ARBA00023012"/>
    </source>
</evidence>
<dbReference type="RefSeq" id="WP_120749436.1">
    <property type="nucleotide sequence ID" value="NZ_RBAH01000017.1"/>
</dbReference>
<protein>
    <recommendedName>
        <fullName evidence="3">histidine kinase</fullName>
        <ecNumber evidence="3">2.7.13.3</ecNumber>
    </recommendedName>
</protein>
<organism evidence="11 12">
    <name type="scientific">Paenibacillus ginsengarvi</name>
    <dbReference type="NCBI Taxonomy" id="400777"/>
    <lineage>
        <taxon>Bacteria</taxon>
        <taxon>Bacillati</taxon>
        <taxon>Bacillota</taxon>
        <taxon>Bacilli</taxon>
        <taxon>Bacillales</taxon>
        <taxon>Paenibacillaceae</taxon>
        <taxon>Paenibacillus</taxon>
    </lineage>
</organism>
<evidence type="ECO:0000256" key="3">
    <source>
        <dbReference type="ARBA" id="ARBA00012438"/>
    </source>
</evidence>
<dbReference type="InterPro" id="IPR005467">
    <property type="entry name" value="His_kinase_dom"/>
</dbReference>
<dbReference type="Pfam" id="PF02518">
    <property type="entry name" value="HATPase_c"/>
    <property type="match status" value="1"/>
</dbReference>
<dbReference type="GO" id="GO:0005886">
    <property type="term" value="C:plasma membrane"/>
    <property type="evidence" value="ECO:0007669"/>
    <property type="project" value="UniProtKB-SubCell"/>
</dbReference>
<dbReference type="GO" id="GO:0005524">
    <property type="term" value="F:ATP binding"/>
    <property type="evidence" value="ECO:0007669"/>
    <property type="project" value="UniProtKB-KW"/>
</dbReference>
<dbReference type="SUPFAM" id="SSF55874">
    <property type="entry name" value="ATPase domain of HSP90 chaperone/DNA topoisomerase II/histidine kinase"/>
    <property type="match status" value="1"/>
</dbReference>
<dbReference type="EMBL" id="RBAH01000017">
    <property type="protein sequence ID" value="RKN79067.1"/>
    <property type="molecule type" value="Genomic_DNA"/>
</dbReference>
<dbReference type="InterPro" id="IPR004358">
    <property type="entry name" value="Sig_transdc_His_kin-like_C"/>
</dbReference>
<proteinExistence type="predicted"/>
<evidence type="ECO:0000313" key="12">
    <source>
        <dbReference type="Proteomes" id="UP000282311"/>
    </source>
</evidence>
<keyword evidence="7 11" id="KW-0418">Kinase</keyword>
<dbReference type="AlphaFoldDB" id="A0A3B0C5Q9"/>
<evidence type="ECO:0000313" key="11">
    <source>
        <dbReference type="EMBL" id="RKN79067.1"/>
    </source>
</evidence>
<dbReference type="OrthoDB" id="9813151at2"/>
<dbReference type="InterPro" id="IPR050736">
    <property type="entry name" value="Sensor_HK_Regulatory"/>
</dbReference>
<gene>
    <name evidence="11" type="ORF">D7M11_22130</name>
</gene>
<dbReference type="InterPro" id="IPR003594">
    <property type="entry name" value="HATPase_dom"/>
</dbReference>
<dbReference type="PRINTS" id="PR00344">
    <property type="entry name" value="BCTRLSENSOR"/>
</dbReference>
<keyword evidence="5" id="KW-0808">Transferase</keyword>
<name>A0A3B0C5Q9_9BACL</name>
<keyword evidence="8" id="KW-0067">ATP-binding</keyword>
<evidence type="ECO:0000256" key="4">
    <source>
        <dbReference type="ARBA" id="ARBA00022553"/>
    </source>
</evidence>
<dbReference type="Gene3D" id="3.30.565.10">
    <property type="entry name" value="Histidine kinase-like ATPase, C-terminal domain"/>
    <property type="match status" value="1"/>
</dbReference>
<dbReference type="PANTHER" id="PTHR43711:SF1">
    <property type="entry name" value="HISTIDINE KINASE 1"/>
    <property type="match status" value="1"/>
</dbReference>
<keyword evidence="12" id="KW-1185">Reference proteome</keyword>
<dbReference type="SMART" id="SM00388">
    <property type="entry name" value="HisKA"/>
    <property type="match status" value="1"/>
</dbReference>
<evidence type="ECO:0000256" key="7">
    <source>
        <dbReference type="ARBA" id="ARBA00022777"/>
    </source>
</evidence>
<dbReference type="InterPro" id="IPR036097">
    <property type="entry name" value="HisK_dim/P_sf"/>
</dbReference>
<dbReference type="InterPro" id="IPR003661">
    <property type="entry name" value="HisK_dim/P_dom"/>
</dbReference>
<comment type="caution">
    <text evidence="11">The sequence shown here is derived from an EMBL/GenBank/DDBJ whole genome shotgun (WGS) entry which is preliminary data.</text>
</comment>
<dbReference type="CDD" id="cd00082">
    <property type="entry name" value="HisKA"/>
    <property type="match status" value="1"/>
</dbReference>
<dbReference type="Proteomes" id="UP000282311">
    <property type="component" value="Unassembled WGS sequence"/>
</dbReference>
<dbReference type="Gene3D" id="1.10.287.130">
    <property type="match status" value="1"/>
</dbReference>
<dbReference type="Pfam" id="PF00512">
    <property type="entry name" value="HisKA"/>
    <property type="match status" value="1"/>
</dbReference>
<keyword evidence="4" id="KW-0597">Phosphoprotein</keyword>
<evidence type="ECO:0000256" key="6">
    <source>
        <dbReference type="ARBA" id="ARBA00022741"/>
    </source>
</evidence>
<evidence type="ECO:0000256" key="2">
    <source>
        <dbReference type="ARBA" id="ARBA00004651"/>
    </source>
</evidence>
<reference evidence="11 12" key="1">
    <citation type="journal article" date="2007" name="Int. J. Syst. Evol. Microbiol.">
        <title>Paenibacillus ginsengarvi sp. nov., isolated from soil from ginseng cultivation.</title>
        <authorList>
            <person name="Yoon M.H."/>
            <person name="Ten L.N."/>
            <person name="Im W.T."/>
        </authorList>
    </citation>
    <scope>NUCLEOTIDE SEQUENCE [LARGE SCALE GENOMIC DNA]</scope>
    <source>
        <strain evidence="11 12">KCTC 13059</strain>
    </source>
</reference>
<evidence type="ECO:0000256" key="8">
    <source>
        <dbReference type="ARBA" id="ARBA00022840"/>
    </source>
</evidence>
<sequence>MDIGTTSEQDVFTEELRILKAAKSDVAARKQPDPGQYGQLVDHYEKLLKTTMKLSRISDIQGRTLKEREQELKSAHAELQHMELLRRQLISDISHELRTPITSVQGYVKAFLDQVIEPGEAYLSMLYQKLLTIDQLITDLFQLSTLMANRHPLHFHPVPVGPWYNGLQTRFELEAAGKGIRIEFQPLRNETGHMSPQEQKLRIDQAKIDQVVTNLLDNAVKFTPSGGAVRLHGLLSERPPEATVLSRTETASDALRWFTLFVEDTGEGIDPIDMPYLFERFFRAGDVAKRGVSGAGLGLAISKEIVFRHGGQIGVDSEPGQGSRFQFSLPLHDGEPLLDVPQVPNR</sequence>
<dbReference type="EC" id="2.7.13.3" evidence="3"/>
<accession>A0A3B0C5Q9</accession>
<dbReference type="GO" id="GO:0000155">
    <property type="term" value="F:phosphorelay sensor kinase activity"/>
    <property type="evidence" value="ECO:0007669"/>
    <property type="project" value="InterPro"/>
</dbReference>
<evidence type="ECO:0000256" key="1">
    <source>
        <dbReference type="ARBA" id="ARBA00000085"/>
    </source>
</evidence>
<dbReference type="FunFam" id="3.30.565.10:FF:000006">
    <property type="entry name" value="Sensor histidine kinase WalK"/>
    <property type="match status" value="1"/>
</dbReference>
<feature type="domain" description="Histidine kinase" evidence="10">
    <location>
        <begin position="92"/>
        <end position="333"/>
    </location>
</feature>
<dbReference type="SMART" id="SM00387">
    <property type="entry name" value="HATPase_c"/>
    <property type="match status" value="1"/>
</dbReference>
<dbReference type="InterPro" id="IPR036890">
    <property type="entry name" value="HATPase_C_sf"/>
</dbReference>
<keyword evidence="9" id="KW-0902">Two-component regulatory system</keyword>
<evidence type="ECO:0000259" key="10">
    <source>
        <dbReference type="PROSITE" id="PS50109"/>
    </source>
</evidence>
<comment type="catalytic activity">
    <reaction evidence="1">
        <text>ATP + protein L-histidine = ADP + protein N-phospho-L-histidine.</text>
        <dbReference type="EC" id="2.7.13.3"/>
    </reaction>
</comment>
<dbReference type="PANTHER" id="PTHR43711">
    <property type="entry name" value="TWO-COMPONENT HISTIDINE KINASE"/>
    <property type="match status" value="1"/>
</dbReference>
<dbReference type="SUPFAM" id="SSF47384">
    <property type="entry name" value="Homodimeric domain of signal transducing histidine kinase"/>
    <property type="match status" value="1"/>
</dbReference>